<dbReference type="SUPFAM" id="SSF52540">
    <property type="entry name" value="P-loop containing nucleoside triphosphate hydrolases"/>
    <property type="match status" value="1"/>
</dbReference>
<dbReference type="PROSITE" id="PS00211">
    <property type="entry name" value="ABC_TRANSPORTER_1"/>
    <property type="match status" value="1"/>
</dbReference>
<keyword evidence="4" id="KW-0067">ATP-binding</keyword>
<dbReference type="PANTHER" id="PTHR43335">
    <property type="entry name" value="ABC TRANSPORTER, ATP-BINDING PROTEIN"/>
    <property type="match status" value="1"/>
</dbReference>
<evidence type="ECO:0000256" key="4">
    <source>
        <dbReference type="ARBA" id="ARBA00022840"/>
    </source>
</evidence>
<keyword evidence="7" id="KW-1185">Reference proteome</keyword>
<evidence type="ECO:0000256" key="1">
    <source>
        <dbReference type="ARBA" id="ARBA00005417"/>
    </source>
</evidence>
<protein>
    <recommendedName>
        <fullName evidence="5">ABC transporter domain-containing protein</fullName>
    </recommendedName>
</protein>
<comment type="caution">
    <text evidence="6">The sequence shown here is derived from an EMBL/GenBank/DDBJ whole genome shotgun (WGS) entry which is preliminary data.</text>
</comment>
<keyword evidence="2" id="KW-0813">Transport</keyword>
<dbReference type="Proteomes" id="UP000005777">
    <property type="component" value="Unassembled WGS sequence"/>
</dbReference>
<dbReference type="RefSeq" id="WP_006293420.1">
    <property type="nucleotide sequence ID" value="NZ_GG770226.1"/>
</dbReference>
<dbReference type="SMART" id="SM00382">
    <property type="entry name" value="AAA"/>
    <property type="match status" value="1"/>
</dbReference>
<evidence type="ECO:0000256" key="3">
    <source>
        <dbReference type="ARBA" id="ARBA00022741"/>
    </source>
</evidence>
<keyword evidence="3" id="KW-0547">Nucleotide-binding</keyword>
<proteinExistence type="inferred from homology"/>
<evidence type="ECO:0000259" key="5">
    <source>
        <dbReference type="PROSITE" id="PS50893"/>
    </source>
</evidence>
<dbReference type="InterPro" id="IPR027417">
    <property type="entry name" value="P-loop_NTPase"/>
</dbReference>
<evidence type="ECO:0000256" key="2">
    <source>
        <dbReference type="ARBA" id="ARBA00022448"/>
    </source>
</evidence>
<dbReference type="InterPro" id="IPR003439">
    <property type="entry name" value="ABC_transporter-like_ATP-bd"/>
</dbReference>
<dbReference type="EMBL" id="ADCX01000006">
    <property type="protein sequence ID" value="EFG25969.1"/>
    <property type="molecule type" value="Genomic_DNA"/>
</dbReference>
<dbReference type="eggNOG" id="COG1131">
    <property type="taxonomic scope" value="Bacteria"/>
</dbReference>
<organism evidence="6 7">
    <name type="scientific">Scardovia inopinata F0304</name>
    <dbReference type="NCBI Taxonomy" id="641146"/>
    <lineage>
        <taxon>Bacteria</taxon>
        <taxon>Bacillati</taxon>
        <taxon>Actinomycetota</taxon>
        <taxon>Actinomycetes</taxon>
        <taxon>Bifidobacteriales</taxon>
        <taxon>Bifidobacteriaceae</taxon>
        <taxon>Scardovia</taxon>
    </lineage>
</organism>
<sequence length="261" mass="28300">MNSAAITVHDLSKKYGEKRAVSHISFEVYSGKVTGLLGPNGAGKSTTIRTILGLDKPNEGFALVDGVPYSSLIRPLTVVGVQFDGAGAHKSRTAYNHLQWLALSNGIDSSRIRTVLDLVGLTSAAHKPVGTFSLGMQQRLGIAAALLGNPKIVILDEPMNGLDAEGIRWIRILLKKLAEQGKAVLVSSHLMDQMEMVADELIVIAQGRVIKTGTVQELLKEYTNLEEAYFHWVESKNEYVSLALEDPEGSEEPHSGGRSER</sequence>
<dbReference type="InterPro" id="IPR003593">
    <property type="entry name" value="AAA+_ATPase"/>
</dbReference>
<accession>W5IGE7</accession>
<feature type="domain" description="ABC transporter" evidence="5">
    <location>
        <begin position="6"/>
        <end position="231"/>
    </location>
</feature>
<reference evidence="6 7" key="1">
    <citation type="submission" date="2012-01" db="EMBL/GenBank/DDBJ databases">
        <title>The Genome Sequence of Scardovia inopinata F0304.</title>
        <authorList>
            <consortium name="The Broad Institute Genome Sequencing Platform"/>
            <person name="Ward D."/>
            <person name="Earl A."/>
            <person name="Feldgarden M."/>
            <person name="Gevers D."/>
            <person name="Young S."/>
            <person name="Zeng Q."/>
            <person name="Koehrsen M."/>
            <person name="Alvarado L."/>
            <person name="Berlin A.M."/>
            <person name="Borenstein D."/>
            <person name="Chapman S.B."/>
            <person name="Chen Z."/>
            <person name="Engels R."/>
            <person name="Freedman E."/>
            <person name="Gellesch M."/>
            <person name="Goldberg J."/>
            <person name="Griggs A."/>
            <person name="Gujja S."/>
            <person name="Heilman E.R."/>
            <person name="Heiman D.I."/>
            <person name="Hepburn T.A."/>
            <person name="Howarth C."/>
            <person name="Jen D."/>
            <person name="Larson L."/>
            <person name="Mehta T."/>
            <person name="Park D."/>
            <person name="Pearson M."/>
            <person name="Richards J."/>
            <person name="Roberts A."/>
            <person name="Saif S."/>
            <person name="Shea T.D."/>
            <person name="Shenoy N."/>
            <person name="Sisk P."/>
            <person name="Stolte C."/>
            <person name="Sykes S.N."/>
            <person name="Walk T."/>
            <person name="White J."/>
            <person name="Yandava C."/>
            <person name="Izard J."/>
            <person name="Baranova O.V."/>
            <person name="Blanton J.M."/>
            <person name="Tanner A.C."/>
            <person name="Dewhirst F."/>
            <person name="Haas B."/>
            <person name="Nusbaum C."/>
            <person name="Birren B."/>
        </authorList>
    </citation>
    <scope>NUCLEOTIDE SEQUENCE [LARGE SCALE GENOMIC DNA]</scope>
    <source>
        <strain evidence="6 7">F0304</strain>
    </source>
</reference>
<dbReference type="GO" id="GO:0005524">
    <property type="term" value="F:ATP binding"/>
    <property type="evidence" value="ECO:0007669"/>
    <property type="project" value="UniProtKB-KW"/>
</dbReference>
<gene>
    <name evidence="6" type="ORF">HMPREF9020_01037</name>
</gene>
<dbReference type="PROSITE" id="PS50893">
    <property type="entry name" value="ABC_TRANSPORTER_2"/>
    <property type="match status" value="1"/>
</dbReference>
<dbReference type="HOGENOM" id="CLU_000604_1_2_11"/>
<dbReference type="InterPro" id="IPR017871">
    <property type="entry name" value="ABC_transporter-like_CS"/>
</dbReference>
<comment type="similarity">
    <text evidence="1">Belongs to the ABC transporter superfamily.</text>
</comment>
<evidence type="ECO:0000313" key="6">
    <source>
        <dbReference type="EMBL" id="EFG25969.1"/>
    </source>
</evidence>
<dbReference type="GO" id="GO:0016887">
    <property type="term" value="F:ATP hydrolysis activity"/>
    <property type="evidence" value="ECO:0007669"/>
    <property type="project" value="InterPro"/>
</dbReference>
<dbReference type="Gene3D" id="3.40.50.300">
    <property type="entry name" value="P-loop containing nucleotide triphosphate hydrolases"/>
    <property type="match status" value="1"/>
</dbReference>
<dbReference type="Pfam" id="PF00005">
    <property type="entry name" value="ABC_tran"/>
    <property type="match status" value="1"/>
</dbReference>
<name>W5IGE7_SCAIO</name>
<dbReference type="AlphaFoldDB" id="W5IGE7"/>
<evidence type="ECO:0000313" key="7">
    <source>
        <dbReference type="Proteomes" id="UP000005777"/>
    </source>
</evidence>
<dbReference type="PANTHER" id="PTHR43335:SF4">
    <property type="entry name" value="ABC TRANSPORTER, ATP-BINDING PROTEIN"/>
    <property type="match status" value="1"/>
</dbReference>